<evidence type="ECO:0000313" key="2">
    <source>
        <dbReference type="Proteomes" id="UP000007129"/>
    </source>
</evidence>
<organism evidence="1 2">
    <name type="scientific">Macrophomina phaseolina (strain MS6)</name>
    <name type="common">Charcoal rot fungus</name>
    <dbReference type="NCBI Taxonomy" id="1126212"/>
    <lineage>
        <taxon>Eukaryota</taxon>
        <taxon>Fungi</taxon>
        <taxon>Dikarya</taxon>
        <taxon>Ascomycota</taxon>
        <taxon>Pezizomycotina</taxon>
        <taxon>Dothideomycetes</taxon>
        <taxon>Dothideomycetes incertae sedis</taxon>
        <taxon>Botryosphaeriales</taxon>
        <taxon>Botryosphaeriaceae</taxon>
        <taxon>Macrophomina</taxon>
    </lineage>
</organism>
<dbReference type="Proteomes" id="UP000007129">
    <property type="component" value="Unassembled WGS sequence"/>
</dbReference>
<evidence type="ECO:0000313" key="1">
    <source>
        <dbReference type="EMBL" id="EKG15915.1"/>
    </source>
</evidence>
<accession>K2SGE9</accession>
<dbReference type="VEuPathDB" id="FungiDB:MPH_06881"/>
<gene>
    <name evidence="1" type="ORF">MPH_06881</name>
</gene>
<dbReference type="InParanoid" id="K2SGE9"/>
<protein>
    <submittedName>
        <fullName evidence="1">Uncharacterized protein</fullName>
    </submittedName>
</protein>
<dbReference type="HOGENOM" id="CLU_2061948_0_0_1"/>
<dbReference type="AlphaFoldDB" id="K2SGE9"/>
<proteinExistence type="predicted"/>
<sequence>MRMPLDINYDLRGDPTIGAHSPVPGPDARAKIEWAILQYVQIAADCQHYDFLWATVRNGAHNSPPDEPRRHITVEFKDTTMQQRRTNRTAHIVFETEAKEDFNIDYQASRLFPEGVDKF</sequence>
<reference evidence="1 2" key="1">
    <citation type="journal article" date="2012" name="BMC Genomics">
        <title>Tools to kill: Genome of one of the most destructive plant pathogenic fungi Macrophomina phaseolina.</title>
        <authorList>
            <person name="Islam M.S."/>
            <person name="Haque M.S."/>
            <person name="Islam M.M."/>
            <person name="Emdad E.M."/>
            <person name="Halim A."/>
            <person name="Hossen Q.M.M."/>
            <person name="Hossain M.Z."/>
            <person name="Ahmed B."/>
            <person name="Rahim S."/>
            <person name="Rahman M.S."/>
            <person name="Alam M.M."/>
            <person name="Hou S."/>
            <person name="Wan X."/>
            <person name="Saito J.A."/>
            <person name="Alam M."/>
        </authorList>
    </citation>
    <scope>NUCLEOTIDE SEQUENCE [LARGE SCALE GENOMIC DNA]</scope>
    <source>
        <strain evidence="1 2">MS6</strain>
    </source>
</reference>
<comment type="caution">
    <text evidence="1">The sequence shown here is derived from an EMBL/GenBank/DDBJ whole genome shotgun (WGS) entry which is preliminary data.</text>
</comment>
<dbReference type="EMBL" id="AHHD01000288">
    <property type="protein sequence ID" value="EKG15915.1"/>
    <property type="molecule type" value="Genomic_DNA"/>
</dbReference>
<name>K2SGE9_MACPH</name>